<evidence type="ECO:0000256" key="7">
    <source>
        <dbReference type="ARBA" id="ARBA00023141"/>
    </source>
</evidence>
<dbReference type="Pfam" id="PF00697">
    <property type="entry name" value="PRAI"/>
    <property type="match status" value="1"/>
</dbReference>
<dbReference type="Gene3D" id="3.20.20.70">
    <property type="entry name" value="Aldolase class I"/>
    <property type="match status" value="1"/>
</dbReference>
<dbReference type="UniPathway" id="UPA00035">
    <property type="reaction ID" value="UER00042"/>
</dbReference>
<evidence type="ECO:0000313" key="12">
    <source>
        <dbReference type="Proteomes" id="UP000315440"/>
    </source>
</evidence>
<dbReference type="GO" id="GO:0000162">
    <property type="term" value="P:L-tryptophan biosynthetic process"/>
    <property type="evidence" value="ECO:0007669"/>
    <property type="project" value="UniProtKB-UniRule"/>
</dbReference>
<evidence type="ECO:0000256" key="9">
    <source>
        <dbReference type="HAMAP-Rule" id="MF_00135"/>
    </source>
</evidence>
<evidence type="ECO:0000256" key="2">
    <source>
        <dbReference type="ARBA" id="ARBA00004664"/>
    </source>
</evidence>
<comment type="pathway">
    <text evidence="2 9">Amino-acid biosynthesis; L-tryptophan biosynthesis; L-tryptophan from chorismate: step 3/5.</text>
</comment>
<dbReference type="HAMAP" id="MF_00135">
    <property type="entry name" value="PRAI"/>
    <property type="match status" value="1"/>
</dbReference>
<dbReference type="InterPro" id="IPR044643">
    <property type="entry name" value="TrpF_fam"/>
</dbReference>
<accession>A0A5C5ZMR1</accession>
<organism evidence="11 12">
    <name type="scientific">Pseudobythopirellula maris</name>
    <dbReference type="NCBI Taxonomy" id="2527991"/>
    <lineage>
        <taxon>Bacteria</taxon>
        <taxon>Pseudomonadati</taxon>
        <taxon>Planctomycetota</taxon>
        <taxon>Planctomycetia</taxon>
        <taxon>Pirellulales</taxon>
        <taxon>Lacipirellulaceae</taxon>
        <taxon>Pseudobythopirellula</taxon>
    </lineage>
</organism>
<evidence type="ECO:0000256" key="8">
    <source>
        <dbReference type="ARBA" id="ARBA00023235"/>
    </source>
</evidence>
<dbReference type="OrthoDB" id="9786954at2"/>
<keyword evidence="12" id="KW-1185">Reference proteome</keyword>
<name>A0A5C5ZMR1_9BACT</name>
<dbReference type="InterPro" id="IPR001240">
    <property type="entry name" value="PRAI_dom"/>
</dbReference>
<dbReference type="AlphaFoldDB" id="A0A5C5ZMR1"/>
<dbReference type="CDD" id="cd00405">
    <property type="entry name" value="PRAI"/>
    <property type="match status" value="1"/>
</dbReference>
<keyword evidence="8 9" id="KW-0413">Isomerase</keyword>
<keyword evidence="7 9" id="KW-0057">Aromatic amino acid biosynthesis</keyword>
<feature type="domain" description="N-(5'phosphoribosyl) anthranilate isomerase (PRAI)" evidence="10">
    <location>
        <begin position="4"/>
        <end position="211"/>
    </location>
</feature>
<proteinExistence type="inferred from homology"/>
<keyword evidence="5 9" id="KW-0028">Amino-acid biosynthesis</keyword>
<dbReference type="SUPFAM" id="SSF51366">
    <property type="entry name" value="Ribulose-phoshate binding barrel"/>
    <property type="match status" value="1"/>
</dbReference>
<evidence type="ECO:0000256" key="5">
    <source>
        <dbReference type="ARBA" id="ARBA00022605"/>
    </source>
</evidence>
<evidence type="ECO:0000256" key="1">
    <source>
        <dbReference type="ARBA" id="ARBA00001164"/>
    </source>
</evidence>
<keyword evidence="6 9" id="KW-0822">Tryptophan biosynthesis</keyword>
<dbReference type="PANTHER" id="PTHR42894:SF1">
    <property type="entry name" value="N-(5'-PHOSPHORIBOSYL)ANTHRANILATE ISOMERASE"/>
    <property type="match status" value="1"/>
</dbReference>
<comment type="caution">
    <text evidence="11">The sequence shown here is derived from an EMBL/GenBank/DDBJ whole genome shotgun (WGS) entry which is preliminary data.</text>
</comment>
<reference evidence="11 12" key="1">
    <citation type="submission" date="2019-02" db="EMBL/GenBank/DDBJ databases">
        <title>Deep-cultivation of Planctomycetes and their phenomic and genomic characterization uncovers novel biology.</title>
        <authorList>
            <person name="Wiegand S."/>
            <person name="Jogler M."/>
            <person name="Boedeker C."/>
            <person name="Pinto D."/>
            <person name="Vollmers J."/>
            <person name="Rivas-Marin E."/>
            <person name="Kohn T."/>
            <person name="Peeters S.H."/>
            <person name="Heuer A."/>
            <person name="Rast P."/>
            <person name="Oberbeckmann S."/>
            <person name="Bunk B."/>
            <person name="Jeske O."/>
            <person name="Meyerdierks A."/>
            <person name="Storesund J.E."/>
            <person name="Kallscheuer N."/>
            <person name="Luecker S."/>
            <person name="Lage O.M."/>
            <person name="Pohl T."/>
            <person name="Merkel B.J."/>
            <person name="Hornburger P."/>
            <person name="Mueller R.-W."/>
            <person name="Bruemmer F."/>
            <person name="Labrenz M."/>
            <person name="Spormann A.M."/>
            <person name="Op Den Camp H."/>
            <person name="Overmann J."/>
            <person name="Amann R."/>
            <person name="Jetten M.S.M."/>
            <person name="Mascher T."/>
            <person name="Medema M.H."/>
            <person name="Devos D.P."/>
            <person name="Kaster A.-K."/>
            <person name="Ovreas L."/>
            <person name="Rohde M."/>
            <person name="Galperin M.Y."/>
            <person name="Jogler C."/>
        </authorList>
    </citation>
    <scope>NUCLEOTIDE SEQUENCE [LARGE SCALE GENOMIC DNA]</scope>
    <source>
        <strain evidence="11 12">Mal64</strain>
    </source>
</reference>
<dbReference type="PANTHER" id="PTHR42894">
    <property type="entry name" value="N-(5'-PHOSPHORIBOSYL)ANTHRANILATE ISOMERASE"/>
    <property type="match status" value="1"/>
</dbReference>
<protein>
    <recommendedName>
        <fullName evidence="4 9">N-(5'-phosphoribosyl)anthranilate isomerase</fullName>
        <shortName evidence="9">PRAI</shortName>
        <ecNumber evidence="3 9">5.3.1.24</ecNumber>
    </recommendedName>
</protein>
<dbReference type="GO" id="GO:0004640">
    <property type="term" value="F:phosphoribosylanthranilate isomerase activity"/>
    <property type="evidence" value="ECO:0007669"/>
    <property type="project" value="UniProtKB-UniRule"/>
</dbReference>
<evidence type="ECO:0000259" key="10">
    <source>
        <dbReference type="Pfam" id="PF00697"/>
    </source>
</evidence>
<evidence type="ECO:0000256" key="4">
    <source>
        <dbReference type="ARBA" id="ARBA00022272"/>
    </source>
</evidence>
<dbReference type="RefSeq" id="WP_146399514.1">
    <property type="nucleotide sequence ID" value="NZ_SJPQ01000002.1"/>
</dbReference>
<dbReference type="Proteomes" id="UP000315440">
    <property type="component" value="Unassembled WGS sequence"/>
</dbReference>
<evidence type="ECO:0000256" key="3">
    <source>
        <dbReference type="ARBA" id="ARBA00012572"/>
    </source>
</evidence>
<dbReference type="InterPro" id="IPR011060">
    <property type="entry name" value="RibuloseP-bd_barrel"/>
</dbReference>
<comment type="catalytic activity">
    <reaction evidence="1 9">
        <text>N-(5-phospho-beta-D-ribosyl)anthranilate = 1-(2-carboxyphenylamino)-1-deoxy-D-ribulose 5-phosphate</text>
        <dbReference type="Rhea" id="RHEA:21540"/>
        <dbReference type="ChEBI" id="CHEBI:18277"/>
        <dbReference type="ChEBI" id="CHEBI:58613"/>
        <dbReference type="EC" id="5.3.1.24"/>
    </reaction>
</comment>
<evidence type="ECO:0000313" key="11">
    <source>
        <dbReference type="EMBL" id="TWT88448.1"/>
    </source>
</evidence>
<sequence>MFRIKICGLTRPADAAVCAEAGADAIGLNFYSGSPRCLTMERAVELADAGGEPLLRVGVFVNATLDELAAAVQAARLDAVQLHGDEPPAAFAALPEGIRTVRAWRVGAEGLPPLAEYLETSEAHGRRPEAALVDAAAPGAYGGTGKRVDWGRVAEERPLLGSTPLILAGGLTPDNVAEAIAAVRPDGVDTASGVESAPGVKDAGAVRAFVAAAREAFDSLSKSS</sequence>
<dbReference type="InterPro" id="IPR013785">
    <property type="entry name" value="Aldolase_TIM"/>
</dbReference>
<dbReference type="EC" id="5.3.1.24" evidence="3 9"/>
<gene>
    <name evidence="9 11" type="primary">trpF</name>
    <name evidence="11" type="ORF">Mal64_19290</name>
</gene>
<dbReference type="EMBL" id="SJPQ01000002">
    <property type="protein sequence ID" value="TWT88448.1"/>
    <property type="molecule type" value="Genomic_DNA"/>
</dbReference>
<evidence type="ECO:0000256" key="6">
    <source>
        <dbReference type="ARBA" id="ARBA00022822"/>
    </source>
</evidence>
<comment type="similarity">
    <text evidence="9">Belongs to the TrpF family.</text>
</comment>